<keyword evidence="3" id="KW-0547">Nucleotide-binding</keyword>
<evidence type="ECO:0000256" key="2">
    <source>
        <dbReference type="ARBA" id="ARBA00022598"/>
    </source>
</evidence>
<dbReference type="InterPro" id="IPR051087">
    <property type="entry name" value="Mitochondrial_ACSM"/>
</dbReference>
<dbReference type="GO" id="GO:0005524">
    <property type="term" value="F:ATP binding"/>
    <property type="evidence" value="ECO:0007669"/>
    <property type="project" value="UniProtKB-KW"/>
</dbReference>
<dbReference type="Gene3D" id="3.30.300.30">
    <property type="match status" value="1"/>
</dbReference>
<evidence type="ECO:0000259" key="5">
    <source>
        <dbReference type="Pfam" id="PF00501"/>
    </source>
</evidence>
<name>A0A1M6UWU5_9FIRM</name>
<dbReference type="RefSeq" id="WP_072915870.1">
    <property type="nucleotide sequence ID" value="NZ_FRAR01000022.1"/>
</dbReference>
<dbReference type="AlphaFoldDB" id="A0A1M6UWU5"/>
<evidence type="ECO:0000313" key="7">
    <source>
        <dbReference type="EMBL" id="SHK73658.1"/>
    </source>
</evidence>
<dbReference type="InterPro" id="IPR000873">
    <property type="entry name" value="AMP-dep_synth/lig_dom"/>
</dbReference>
<reference evidence="8" key="1">
    <citation type="submission" date="2016-11" db="EMBL/GenBank/DDBJ databases">
        <authorList>
            <person name="Varghese N."/>
            <person name="Submissions S."/>
        </authorList>
    </citation>
    <scope>NUCLEOTIDE SEQUENCE [LARGE SCALE GENOMIC DNA]</scope>
    <source>
        <strain evidence="8">DSM 10349</strain>
    </source>
</reference>
<protein>
    <submittedName>
        <fullName evidence="7">Acetyl-CoA synthetase</fullName>
    </submittedName>
</protein>
<evidence type="ECO:0000259" key="6">
    <source>
        <dbReference type="Pfam" id="PF13193"/>
    </source>
</evidence>
<gene>
    <name evidence="7" type="ORF">SAMN02745123_02952</name>
</gene>
<dbReference type="Pfam" id="PF13193">
    <property type="entry name" value="AMP-binding_C"/>
    <property type="match status" value="1"/>
</dbReference>
<evidence type="ECO:0000256" key="4">
    <source>
        <dbReference type="ARBA" id="ARBA00022840"/>
    </source>
</evidence>
<dbReference type="STRING" id="1121421.SAMN02745123_02952"/>
<dbReference type="PANTHER" id="PTHR43605">
    <property type="entry name" value="ACYL-COENZYME A SYNTHETASE"/>
    <property type="match status" value="1"/>
</dbReference>
<keyword evidence="4" id="KW-0067">ATP-binding</keyword>
<dbReference type="SUPFAM" id="SSF56801">
    <property type="entry name" value="Acetyl-CoA synthetase-like"/>
    <property type="match status" value="1"/>
</dbReference>
<dbReference type="Gene3D" id="3.40.50.12780">
    <property type="entry name" value="N-terminal domain of ligase-like"/>
    <property type="match status" value="1"/>
</dbReference>
<dbReference type="PROSITE" id="PS00455">
    <property type="entry name" value="AMP_BINDING"/>
    <property type="match status" value="1"/>
</dbReference>
<feature type="domain" description="AMP-dependent synthetase/ligase" evidence="5">
    <location>
        <begin position="39"/>
        <end position="395"/>
    </location>
</feature>
<proteinExistence type="inferred from homology"/>
<feature type="domain" description="AMP-binding enzyme C-terminal" evidence="6">
    <location>
        <begin position="459"/>
        <end position="537"/>
    </location>
</feature>
<comment type="similarity">
    <text evidence="1">Belongs to the ATP-dependent AMP-binding enzyme family.</text>
</comment>
<dbReference type="InterPro" id="IPR045851">
    <property type="entry name" value="AMP-bd_C_sf"/>
</dbReference>
<dbReference type="GO" id="GO:0004321">
    <property type="term" value="F:fatty-acyl-CoA synthase activity"/>
    <property type="evidence" value="ECO:0007669"/>
    <property type="project" value="TreeGrafter"/>
</dbReference>
<evidence type="ECO:0000256" key="3">
    <source>
        <dbReference type="ARBA" id="ARBA00022741"/>
    </source>
</evidence>
<sequence>MELIKNYLPRTEFESYEDFKGNFKIEVPDDFDFVRDIVDKWAEYEPDKTALVYCNDDGFERRFSFSEVAELSKRAAAYFISLGIKPGDRILTLLRRRYEYWICAIAMARIGAVTVPASIQLTEKDIVYRVNTAEAKLIIALQDSFVLEQIKHMKEKCPSIIDILIVGDEPQKQYPDFNREYIKYDEWNDYSGLANHDEMIIYFTSGTSGYPKMAIHNRTYPLGHIVTAKYMQCVQNNGLHLTQSDSGWAKFGWGNIYGQWICGSAIFAYDPVRFDTHNLMKAMERFKPTSLCIPPTMYRFLLRDGIEKKHVESIQWFSTAGEPLSGEVNSEFHKISGHYIHEGFGQSEGTPITCAFPWLPVRPSSMGKASPLYNVALIRPDGSLCEQGEEGEVVIFTTCENQLGLLSAYYANGEMMNPIQEGIYHTGDIAVEDKEGYYWYVGRNDDMIKCSGYRIGPFEIESVLNTHPAVRESAIIAQPDEIRGQIVCAVILLREGYTSSEALTKELQNYVKENTAPYKYPRKIIYVSEMPKTTSGKIIRRKLRDIITPS</sequence>
<dbReference type="Pfam" id="PF00501">
    <property type="entry name" value="AMP-binding"/>
    <property type="match status" value="1"/>
</dbReference>
<evidence type="ECO:0000256" key="1">
    <source>
        <dbReference type="ARBA" id="ARBA00006432"/>
    </source>
</evidence>
<dbReference type="GO" id="GO:0006633">
    <property type="term" value="P:fatty acid biosynthetic process"/>
    <property type="evidence" value="ECO:0007669"/>
    <property type="project" value="TreeGrafter"/>
</dbReference>
<dbReference type="GO" id="GO:0006637">
    <property type="term" value="P:acyl-CoA metabolic process"/>
    <property type="evidence" value="ECO:0007669"/>
    <property type="project" value="TreeGrafter"/>
</dbReference>
<evidence type="ECO:0000313" key="8">
    <source>
        <dbReference type="Proteomes" id="UP000183997"/>
    </source>
</evidence>
<dbReference type="InterPro" id="IPR025110">
    <property type="entry name" value="AMP-bd_C"/>
</dbReference>
<dbReference type="GO" id="GO:0016405">
    <property type="term" value="F:CoA-ligase activity"/>
    <property type="evidence" value="ECO:0007669"/>
    <property type="project" value="UniProtKB-ARBA"/>
</dbReference>
<dbReference type="EMBL" id="FRAR01000022">
    <property type="protein sequence ID" value="SHK73658.1"/>
    <property type="molecule type" value="Genomic_DNA"/>
</dbReference>
<dbReference type="FunFam" id="3.30.300.30:FF:000005">
    <property type="entry name" value="Acyl-coenzyme A synthetase ACSM5, mitochondrial"/>
    <property type="match status" value="1"/>
</dbReference>
<accession>A0A1M6UWU5</accession>
<dbReference type="OrthoDB" id="9778383at2"/>
<dbReference type="InterPro" id="IPR042099">
    <property type="entry name" value="ANL_N_sf"/>
</dbReference>
<dbReference type="Proteomes" id="UP000183997">
    <property type="component" value="Unassembled WGS sequence"/>
</dbReference>
<dbReference type="GO" id="GO:0015645">
    <property type="term" value="F:fatty acid ligase activity"/>
    <property type="evidence" value="ECO:0007669"/>
    <property type="project" value="TreeGrafter"/>
</dbReference>
<dbReference type="PANTHER" id="PTHR43605:SF10">
    <property type="entry name" value="ACYL-COA SYNTHETASE MEDIUM CHAIN FAMILY MEMBER 3"/>
    <property type="match status" value="1"/>
</dbReference>
<organism evidence="7 8">
    <name type="scientific">Desulforamulus aeronauticus DSM 10349</name>
    <dbReference type="NCBI Taxonomy" id="1121421"/>
    <lineage>
        <taxon>Bacteria</taxon>
        <taxon>Bacillati</taxon>
        <taxon>Bacillota</taxon>
        <taxon>Clostridia</taxon>
        <taxon>Eubacteriales</taxon>
        <taxon>Peptococcaceae</taxon>
        <taxon>Desulforamulus</taxon>
    </lineage>
</organism>
<keyword evidence="2" id="KW-0436">Ligase</keyword>
<keyword evidence="8" id="KW-1185">Reference proteome</keyword>
<dbReference type="InterPro" id="IPR020845">
    <property type="entry name" value="AMP-binding_CS"/>
</dbReference>